<feature type="region of interest" description="Disordered" evidence="2">
    <location>
        <begin position="2800"/>
        <end position="2821"/>
    </location>
</feature>
<feature type="region of interest" description="Disordered" evidence="2">
    <location>
        <begin position="57"/>
        <end position="106"/>
    </location>
</feature>
<feature type="region of interest" description="Disordered" evidence="2">
    <location>
        <begin position="2162"/>
        <end position="2207"/>
    </location>
</feature>
<organism evidence="4 5">
    <name type="scientific">Macrosiphum euphorbiae</name>
    <name type="common">potato aphid</name>
    <dbReference type="NCBI Taxonomy" id="13131"/>
    <lineage>
        <taxon>Eukaryota</taxon>
        <taxon>Metazoa</taxon>
        <taxon>Ecdysozoa</taxon>
        <taxon>Arthropoda</taxon>
        <taxon>Hexapoda</taxon>
        <taxon>Insecta</taxon>
        <taxon>Pterygota</taxon>
        <taxon>Neoptera</taxon>
        <taxon>Paraneoptera</taxon>
        <taxon>Hemiptera</taxon>
        <taxon>Sternorrhyncha</taxon>
        <taxon>Aphidomorpha</taxon>
        <taxon>Aphidoidea</taxon>
        <taxon>Aphididae</taxon>
        <taxon>Macrosiphini</taxon>
        <taxon>Macrosiphum</taxon>
    </lineage>
</organism>
<feature type="region of interest" description="Disordered" evidence="2">
    <location>
        <begin position="2079"/>
        <end position="2145"/>
    </location>
</feature>
<feature type="compositionally biased region" description="Basic and acidic residues" evidence="2">
    <location>
        <begin position="1437"/>
        <end position="1447"/>
    </location>
</feature>
<feature type="compositionally biased region" description="Low complexity" evidence="2">
    <location>
        <begin position="1745"/>
        <end position="1771"/>
    </location>
</feature>
<evidence type="ECO:0000313" key="5">
    <source>
        <dbReference type="Proteomes" id="UP001160148"/>
    </source>
</evidence>
<feature type="region of interest" description="Disordered" evidence="2">
    <location>
        <begin position="649"/>
        <end position="670"/>
    </location>
</feature>
<feature type="compositionally biased region" description="Low complexity" evidence="2">
    <location>
        <begin position="368"/>
        <end position="378"/>
    </location>
</feature>
<feature type="compositionally biased region" description="Polar residues" evidence="2">
    <location>
        <begin position="1677"/>
        <end position="1698"/>
    </location>
</feature>
<keyword evidence="5" id="KW-1185">Reference proteome</keyword>
<feature type="compositionally biased region" description="Basic and acidic residues" evidence="2">
    <location>
        <begin position="2634"/>
        <end position="2643"/>
    </location>
</feature>
<feature type="region of interest" description="Disordered" evidence="2">
    <location>
        <begin position="363"/>
        <end position="460"/>
    </location>
</feature>
<feature type="compositionally biased region" description="Basic and acidic residues" evidence="2">
    <location>
        <begin position="1313"/>
        <end position="1336"/>
    </location>
</feature>
<gene>
    <name evidence="4" type="ORF">MEUPH1_LOCUS21248</name>
</gene>
<feature type="compositionally biased region" description="Low complexity" evidence="2">
    <location>
        <begin position="2484"/>
        <end position="2495"/>
    </location>
</feature>
<protein>
    <recommendedName>
        <fullName evidence="3">Smoothelin domain-containing protein</fullName>
    </recommendedName>
</protein>
<dbReference type="InterPro" id="IPR022189">
    <property type="entry name" value="SMTN"/>
</dbReference>
<feature type="compositionally biased region" description="Basic and acidic residues" evidence="2">
    <location>
        <begin position="1366"/>
        <end position="1380"/>
    </location>
</feature>
<keyword evidence="1" id="KW-0175">Coiled coil</keyword>
<feature type="compositionally biased region" description="Polar residues" evidence="2">
    <location>
        <begin position="1232"/>
        <end position="1241"/>
    </location>
</feature>
<feature type="domain" description="Smoothelin" evidence="3">
    <location>
        <begin position="2293"/>
        <end position="2334"/>
    </location>
</feature>
<evidence type="ECO:0000256" key="1">
    <source>
        <dbReference type="SAM" id="Coils"/>
    </source>
</evidence>
<feature type="compositionally biased region" description="Low complexity" evidence="2">
    <location>
        <begin position="138"/>
        <end position="153"/>
    </location>
</feature>
<feature type="compositionally biased region" description="Basic and acidic residues" evidence="2">
    <location>
        <begin position="1919"/>
        <end position="1937"/>
    </location>
</feature>
<feature type="compositionally biased region" description="Basic and acidic residues" evidence="2">
    <location>
        <begin position="1420"/>
        <end position="1430"/>
    </location>
</feature>
<dbReference type="EMBL" id="CARXXK010000004">
    <property type="protein sequence ID" value="CAI6366698.1"/>
    <property type="molecule type" value="Genomic_DNA"/>
</dbReference>
<dbReference type="Pfam" id="PF12510">
    <property type="entry name" value="Smoothelin"/>
    <property type="match status" value="2"/>
</dbReference>
<sequence length="3084" mass="344087">MATEVGSDIALIQDEDMLRKMWQQTEDFGKKKEIRMRMYKLREQRLKEFYTTGEMIQTETTSKRSSTRTHTESITDQGFMTMKTKEIRDSESPTEDYQRQSNANKNYYVSSKIDESDGNRGIVEIEQASSLKPNEEYTQNSLQTSMSSSTSTKWKSSQTTISVSEEVQKAEVNLNSKFIVNEQNNEDSQLIYDTSYNNSDSSNIDSKVTESISNTNVDNIKRDDSNKYSNAHHKVIETYTSNGEQFEPVSENISNTDSNFIENTYISNVSSNKSENVEKVTDSKIINELHKLDSYLSTQQSTTDSSTKSNSIVSNDDKIIKKVEDKVIDTSKEHIEGQNITTYQHSYQPPRISVDLSPSHDAFAKSLRSTPERSSPSPSRERTSPERRFKSASPEKYRASPEKSGSPTKSLNYSTRRRLSSTQTKGLSKKRSNTPTRGDKYDSSDDSDCSGATHGTYDKYKGCDAKKTLFKEEKKITSTLKYGQKSSSTSPVRREKSPGYSSEGSVGKEVRKSSSKVKNSSHESSPERSAFKPVNNYKTLITQQVTQDNKINRITQEDNVYTNNYNSKNKISDDKHLIKVIKPEIDNDLNEKEKENTERTTKNTENNIINSKNNSIQEKFITEEQVCTSIEHVDTEKITTQPTYSIEVNISSRDKSPSKSVKKENKTKQDEFIENEKSNVTKQSTIINDVITIKPKEKSPVKEVKPVTKDTKKYSTIKSSENITNTSDIKSVTPSKKTISTVPSSIPSPIKKVVPSTLEKTPSKKNLIHKDSKDTLLNKTVKKDLSRDKMDIKITRSDSKTLIHKNSKERITPKMVIKKPSHELLVDKKTTISSRQKVTSPETKTKTLETIKVLEKKDSKNKLKPSISPQSSQKKLGLVKSITETKTVDSKKPTGNIYSKRIPSSNVIKPRTHNSPKSDINETPSKVTKPNTKTISTSSIAKPQIKKTTYYNSNKTTKVEITKNVGQKSNDLENELPPDNFESDTDLDDSTNQPKYIKNISSNSSTSSSSSDEDDEDREDIRKIQDIDNIRIEAEEEYGKKMTNKDALLNVIVQLPPSSRESSPEYSARFGQPYCSVSDDASLPRYADVVSEPEDVNDYSLHSNRYDVVTDLDEESNVTVADRVSKFLNNVNKQEEIQKTTEIPQSPQAVRKTKQIFESIAKGKTEETDINDVIKSETMNIETEEVHDLSKNNNTPSSLLTRKISGASDYKTRKDFFENKKSNDVSEKVTHLTPTKITRSSSIKDRRASFETNIDKKTPLKDKTNVPRTKSPESKSSSPDRTTKTPIKISKTETFDVKVEEINRSRRLSGSKSVKDRTATFEKNEPTQKSYKENKTTFRHQVPNTPLNTSRISETRIKSATVTDTKTADRVLSKRVRSPEKPSATDSIIKTNDSASKKVPSKSPDRKITETPKRNSTAKSPDRQITETPKRNSTAKSPDRQITETPKRNNTAKSPDRQITETPKRNSTAKSPERSAFIKTKEDTSENRSTRDTISSLSKQRAAITTVKTDFGVTMKSTSTPKTTVTTTTTQLISAHNADDEVEIEEIFDLRILETMLEKAVGYDRRRRIRAQIRVVKRQLETNSGKATNTTTRVTKNFQDVLPAKTQKQSNVTVEKTEYVKKLEVKKERSVSPQKSYANPIGNSRSPSPQKTLRSVVETRTPLPTQKAVRTIENERSNSPQKTVTSVEKVQTLSSQKITPIEKVRSPSPQKSTPTEKVRSPSPKKMSVVQKQQDSRFNKNEKSSRNSTITSTSTTVTKTTKVKSEQVSSSTNLYQEQNVTDLITSSYGVGPTDDNGRPLFGLRALRKTNANQSVVSENDSSSSVRRETESPDTRASDQKHKSFGLRALQSENTYTVQESSSTVYQTASDQKGGVDQLITDHKGKPLFGLKALQSIGKNEEEPIYDDMPEPPVSPQLKDLVLKHEKHAKESSKLESQPRQKPKAKFRDSFILDTKDEGLYSTFEENGFTDPNEITSLRSIIKKSEDDQNSETIVKSKSQSTVFQSKSVMRSDGSGNVSVTQDFLKGELSSVNEQEPSGKLTRGHYTYQSPDNLDAKKGIAKVTTVTTAIGKDTGPQITEITEELSENDRVDGNKVVKRSRTNDKFENIQKRFSQESFSQDSRRSSKELNGHEKSEVSPQSTPRSSLVRGDSIKALQHKFQQATVSSSLKQNKTAKSEMSSNSRQVEEKTVTTKVNTTKNSGTATSFLDNNSRVTGVQDVLTRMRNADLVVESGDTNEDIEARALLNKFLGASVILHGMEQGNKLPTSNNTTSSAALVNQVEKQRAQKSPVIRKNLNEQELDNIWDEKQLQILLESCPDYDQRKKIRARLRQIMAEHKACTDVVALAGLTDNTTSNGKNGELLKPMCNLNVKPFATAVDDSGTESGEEVNQKILVQVQGALANLESALPALDPLRRSSVVELLTKLQTSLKLSSVDQTGKPTPPPRKCWNRKTAGRQDRHTVGVSSEELQDARRWLEENGYGGTGTPASSTPAAASARNTPRSYEVAAPKTFRPVKFVPPPPKRTNHLAEDCVIPEPSRHALQNCNSFACPPAQHVIVEDLDCKRRKTSTTTTISIRDSSDSSAGGSSSSSSSGDDDDDEEGRSVSSAQRLLQFASNDHCRKLRVQGKRVKLKRGAAGERERSSGDDDEYRPRRVPHVKEPPATTSSGGVPLFEPKTANDKKYLALLRHQAETDEKAATASAYNPLQGKLQGNWGNRFGRIKTTFERRVGGGATTTASAAVSPNRNVAKTFWHDICKCPSDDSINYYRSKKIASFKPNAATDQWAGQNRGFSHGARSAFKPVQQQQQQQQQQQHQLKQQQQQFAPLKPVPKIETSLLEPPRTVAYPKRLPLYNSSVTTAHRPFVYSDASDEPVSPPSPYYECVPQPATVVSRVMGSPQTATLVKSKQRSDQVGGGPTQLYTSPSLKTISAPVRQPVPAASSVKAISAHHKSQPSTAPKPPTRSPRVVTQQRSPTTSPVRMPSVLQKSESWHQMIVGQSRAAARSPLPHIPAAAPVRHASAPYEGFMQCKREIAQKQSIVRQHLLSATESSSACRRTSPKVVKLNDDIDKVDDTFESLFKEATRPSK</sequence>
<feature type="compositionally biased region" description="Polar residues" evidence="2">
    <location>
        <begin position="2964"/>
        <end position="2975"/>
    </location>
</feature>
<feature type="compositionally biased region" description="Basic and acidic residues" evidence="2">
    <location>
        <begin position="520"/>
        <end position="530"/>
    </location>
</feature>
<feature type="compositionally biased region" description="Low complexity" evidence="2">
    <location>
        <begin position="2801"/>
        <end position="2820"/>
    </location>
</feature>
<feature type="compositionally biased region" description="Basic and acidic residues" evidence="2">
    <location>
        <begin position="1479"/>
        <end position="1491"/>
    </location>
</feature>
<feature type="region of interest" description="Disordered" evidence="2">
    <location>
        <begin position="2430"/>
        <end position="2497"/>
    </location>
</feature>
<feature type="compositionally biased region" description="Polar residues" evidence="2">
    <location>
        <begin position="1342"/>
        <end position="1365"/>
    </location>
</feature>
<evidence type="ECO:0000259" key="3">
    <source>
        <dbReference type="Pfam" id="PF12510"/>
    </source>
</evidence>
<feature type="region of interest" description="Disordered" evidence="2">
    <location>
        <begin position="1811"/>
        <end position="1844"/>
    </location>
</feature>
<feature type="compositionally biased region" description="Polar residues" evidence="2">
    <location>
        <begin position="2162"/>
        <end position="2182"/>
    </location>
</feature>
<feature type="compositionally biased region" description="Basic and acidic residues" evidence="2">
    <location>
        <begin position="1454"/>
        <end position="1464"/>
    </location>
</feature>
<evidence type="ECO:0000256" key="2">
    <source>
        <dbReference type="SAM" id="MobiDB-lite"/>
    </source>
</evidence>
<reference evidence="4 5" key="1">
    <citation type="submission" date="2023-01" db="EMBL/GenBank/DDBJ databases">
        <authorList>
            <person name="Whitehead M."/>
        </authorList>
    </citation>
    <scope>NUCLEOTIDE SEQUENCE [LARGE SCALE GENOMIC DNA]</scope>
</reference>
<comment type="caution">
    <text evidence="4">The sequence shown here is derived from an EMBL/GenBank/DDBJ whole genome shotgun (WGS) entry which is preliminary data.</text>
</comment>
<feature type="compositionally biased region" description="Basic and acidic residues" evidence="2">
    <location>
        <begin position="379"/>
        <end position="401"/>
    </location>
</feature>
<feature type="coiled-coil region" evidence="1">
    <location>
        <begin position="587"/>
        <end position="614"/>
    </location>
</feature>
<feature type="region of interest" description="Disordered" evidence="2">
    <location>
        <begin position="126"/>
        <end position="153"/>
    </location>
</feature>
<name>A0AAV0XER0_9HEMI</name>
<feature type="compositionally biased region" description="Basic and acidic residues" evidence="2">
    <location>
        <begin position="652"/>
        <end position="670"/>
    </location>
</feature>
<feature type="compositionally biased region" description="Basic residues" evidence="2">
    <location>
        <begin position="2623"/>
        <end position="2632"/>
    </location>
</feature>
<feature type="region of interest" description="Disordered" evidence="2">
    <location>
        <begin position="2565"/>
        <end position="2604"/>
    </location>
</feature>
<accession>A0AAV0XER0</accession>
<feature type="compositionally biased region" description="Polar residues" evidence="2">
    <location>
        <begin position="1631"/>
        <end position="1653"/>
    </location>
</feature>
<feature type="compositionally biased region" description="Polar residues" evidence="2">
    <location>
        <begin position="1989"/>
        <end position="2020"/>
    </location>
</feature>
<feature type="compositionally biased region" description="Polar residues" evidence="2">
    <location>
        <begin position="477"/>
        <end position="491"/>
    </location>
</feature>
<feature type="region of interest" description="Disordered" evidence="2">
    <location>
        <begin position="887"/>
        <end position="940"/>
    </location>
</feature>
<feature type="compositionally biased region" description="Basic and acidic residues" evidence="2">
    <location>
        <begin position="1733"/>
        <end position="1744"/>
    </location>
</feature>
<feature type="compositionally biased region" description="Polar residues" evidence="2">
    <location>
        <begin position="2916"/>
        <end position="2925"/>
    </location>
</feature>
<feature type="region of interest" description="Disordered" evidence="2">
    <location>
        <begin position="1306"/>
        <end position="1500"/>
    </location>
</feature>
<feature type="compositionally biased region" description="Low complexity" evidence="2">
    <location>
        <begin position="997"/>
        <end position="1010"/>
    </location>
</feature>
<feature type="compositionally biased region" description="Low complexity" evidence="2">
    <location>
        <begin position="2567"/>
        <end position="2591"/>
    </location>
</feature>
<feature type="region of interest" description="Disordered" evidence="2">
    <location>
        <begin position="1223"/>
        <end position="1289"/>
    </location>
</feature>
<feature type="compositionally biased region" description="Polar residues" evidence="2">
    <location>
        <begin position="902"/>
        <end position="940"/>
    </location>
</feature>
<feature type="region of interest" description="Disordered" evidence="2">
    <location>
        <begin position="477"/>
        <end position="533"/>
    </location>
</feature>
<feature type="compositionally biased region" description="Basic and acidic residues" evidence="2">
    <location>
        <begin position="2085"/>
        <end position="2112"/>
    </location>
</feature>
<feature type="region of interest" description="Disordered" evidence="2">
    <location>
        <begin position="1625"/>
        <end position="1771"/>
    </location>
</feature>
<feature type="compositionally biased region" description="Acidic residues" evidence="2">
    <location>
        <begin position="972"/>
        <end position="989"/>
    </location>
</feature>
<feature type="region of interest" description="Disordered" evidence="2">
    <location>
        <begin position="1901"/>
        <end position="1947"/>
    </location>
</feature>
<feature type="domain" description="Smoothelin" evidence="3">
    <location>
        <begin position="1539"/>
        <end position="1579"/>
    </location>
</feature>
<evidence type="ECO:0000313" key="4">
    <source>
        <dbReference type="EMBL" id="CAI6366698.1"/>
    </source>
</evidence>
<feature type="compositionally biased region" description="Basic and acidic residues" evidence="2">
    <location>
        <begin position="1403"/>
        <end position="1413"/>
    </location>
</feature>
<feature type="region of interest" description="Disordered" evidence="2">
    <location>
        <begin position="2897"/>
        <end position="2982"/>
    </location>
</feature>
<feature type="compositionally biased region" description="Polar residues" evidence="2">
    <location>
        <begin position="403"/>
        <end position="426"/>
    </location>
</feature>
<feature type="region of interest" description="Disordered" evidence="2">
    <location>
        <begin position="1982"/>
        <end position="2051"/>
    </location>
</feature>
<feature type="region of interest" description="Disordered" evidence="2">
    <location>
        <begin position="2623"/>
        <end position="2673"/>
    </location>
</feature>
<proteinExistence type="predicted"/>
<feature type="compositionally biased region" description="Polar residues" evidence="2">
    <location>
        <begin position="1384"/>
        <end position="1394"/>
    </location>
</feature>
<feature type="compositionally biased region" description="Basic and acidic residues" evidence="2">
    <location>
        <begin position="2119"/>
        <end position="2134"/>
    </location>
</feature>
<feature type="region of interest" description="Disordered" evidence="2">
    <location>
        <begin position="962"/>
        <end position="1022"/>
    </location>
</feature>
<feature type="compositionally biased region" description="Basic and acidic residues" evidence="2">
    <location>
        <begin position="1824"/>
        <end position="1840"/>
    </location>
</feature>
<feature type="compositionally biased region" description="Low complexity" evidence="2">
    <location>
        <begin position="1813"/>
        <end position="1823"/>
    </location>
</feature>
<dbReference type="Proteomes" id="UP001160148">
    <property type="component" value="Unassembled WGS sequence"/>
</dbReference>
<feature type="compositionally biased region" description="Basic and acidic residues" evidence="2">
    <location>
        <begin position="1242"/>
        <end position="1273"/>
    </location>
</feature>